<dbReference type="SMART" id="SM00116">
    <property type="entry name" value="CBS"/>
    <property type="match status" value="2"/>
</dbReference>
<keyword evidence="1 2" id="KW-0129">CBS domain</keyword>
<accession>A0ABU9C994</accession>
<dbReference type="RefSeq" id="WP_341399588.1">
    <property type="nucleotide sequence ID" value="NZ_JBBUTI010000008.1"/>
</dbReference>
<dbReference type="CDD" id="cd00038">
    <property type="entry name" value="CAP_ED"/>
    <property type="match status" value="1"/>
</dbReference>
<dbReference type="InterPro" id="IPR046342">
    <property type="entry name" value="CBS_dom_sf"/>
</dbReference>
<dbReference type="PANTHER" id="PTHR43080:SF29">
    <property type="entry name" value="OS02G0818000 PROTEIN"/>
    <property type="match status" value="1"/>
</dbReference>
<dbReference type="SUPFAM" id="SSF51206">
    <property type="entry name" value="cAMP-binding domain-like"/>
    <property type="match status" value="1"/>
</dbReference>
<dbReference type="Gene3D" id="2.60.120.10">
    <property type="entry name" value="Jelly Rolls"/>
    <property type="match status" value="1"/>
</dbReference>
<name>A0ABU9C994_9BURK</name>
<dbReference type="InterPro" id="IPR051257">
    <property type="entry name" value="Diverse_CBS-Domain"/>
</dbReference>
<dbReference type="InterPro" id="IPR018821">
    <property type="entry name" value="DUF294_put_nucleoTrafse_sb-bd"/>
</dbReference>
<gene>
    <name evidence="5" type="ORF">AACH00_13065</name>
</gene>
<dbReference type="InterPro" id="IPR005105">
    <property type="entry name" value="GlnD_Uridyltrans_N"/>
</dbReference>
<dbReference type="SUPFAM" id="SSF54631">
    <property type="entry name" value="CBS-domain pair"/>
    <property type="match status" value="1"/>
</dbReference>
<dbReference type="InterPro" id="IPR000644">
    <property type="entry name" value="CBS_dom"/>
</dbReference>
<dbReference type="Pfam" id="PF00571">
    <property type="entry name" value="CBS"/>
    <property type="match status" value="1"/>
</dbReference>
<dbReference type="Pfam" id="PF10335">
    <property type="entry name" value="DUF294_C"/>
    <property type="match status" value="1"/>
</dbReference>
<comment type="caution">
    <text evidence="5">The sequence shown here is derived from an EMBL/GenBank/DDBJ whole genome shotgun (WGS) entry which is preliminary data.</text>
</comment>
<dbReference type="Proteomes" id="UP001379945">
    <property type="component" value="Unassembled WGS sequence"/>
</dbReference>
<evidence type="ECO:0000259" key="3">
    <source>
        <dbReference type="PROSITE" id="PS50042"/>
    </source>
</evidence>
<evidence type="ECO:0000256" key="2">
    <source>
        <dbReference type="PROSITE-ProRule" id="PRU00703"/>
    </source>
</evidence>
<dbReference type="PANTHER" id="PTHR43080">
    <property type="entry name" value="CBS DOMAIN-CONTAINING PROTEIN CBSX3, MITOCHONDRIAL"/>
    <property type="match status" value="1"/>
</dbReference>
<dbReference type="InterPro" id="IPR000595">
    <property type="entry name" value="cNMP-bd_dom"/>
</dbReference>
<dbReference type="PROSITE" id="PS50042">
    <property type="entry name" value="CNMP_BINDING_3"/>
    <property type="match status" value="1"/>
</dbReference>
<evidence type="ECO:0000256" key="1">
    <source>
        <dbReference type="ARBA" id="ARBA00023122"/>
    </source>
</evidence>
<dbReference type="Gene3D" id="3.10.580.10">
    <property type="entry name" value="CBS-domain"/>
    <property type="match status" value="1"/>
</dbReference>
<dbReference type="InterPro" id="IPR018490">
    <property type="entry name" value="cNMP-bd_dom_sf"/>
</dbReference>
<sequence>MPSAFNFALSPFDCLSSDERQAVRDHVDIAYLRAGDVALELGVEPACLFVIIKGHVDQLDGDQVVASYGPDDSFDGRALVAGQVASRFVATEEVLAYQLARSTVMALIASNATFGALLFADLSNKLGALARRGSQHELQSLALARVAEASVRPVHTVPADTDIVSVVRLFSAQRTDHVLVHDARSQPPRLGIFTTTGLQRAILAGRPLDTLPVGELASFTLVRVRPDAYLFDAQAVMIRHTVRRVVVAEPDGAGGERILGTLDQLDLLSFLSNHSYLITRQIMEATDLAALAVAAGQVQHLIGLLHRGGTPVRLIARLVQELNALLFDAAWRQIAPPALVANSCLFVMGSEGRGEQLLRTDQDNGLVLRDGYEPPADLAEICERFSKVLAEFGYPECPGRIMLSNPAWRHGATVFAQTVRRWLFAPDVESLMALAIFIDAHAVSGDGSLLEGLRQELFQSVLDNDAMMARFASAIDAFDAGQGWWMRWLTLGDGEERLDIKKAGLFPLVHGVRSLALAHRITATGTVARIEALAADQRLPPDLATALIDSLHFFMGLRLKAGLEALDSGQPYSGISVSRLSSLDRDLLKDTLGVVKRFRTMLGQRFRLDML</sequence>
<reference evidence="5 6" key="1">
    <citation type="submission" date="2024-04" db="EMBL/GenBank/DDBJ databases">
        <title>Novel species of the genus Ideonella isolated from streams.</title>
        <authorList>
            <person name="Lu H."/>
        </authorList>
    </citation>
    <scope>NUCLEOTIDE SEQUENCE [LARGE SCALE GENOMIC DNA]</scope>
    <source>
        <strain evidence="5 6">LYT19W</strain>
    </source>
</reference>
<keyword evidence="6" id="KW-1185">Reference proteome</keyword>
<protein>
    <submittedName>
        <fullName evidence="5">Nucleotidyltransferase substrate binding domain-containing protein</fullName>
    </submittedName>
</protein>
<dbReference type="PROSITE" id="PS51371">
    <property type="entry name" value="CBS"/>
    <property type="match status" value="1"/>
</dbReference>
<feature type="domain" description="Cyclic nucleotide-binding" evidence="3">
    <location>
        <begin position="11"/>
        <end position="125"/>
    </location>
</feature>
<evidence type="ECO:0000313" key="6">
    <source>
        <dbReference type="Proteomes" id="UP001379945"/>
    </source>
</evidence>
<feature type="domain" description="CBS" evidence="4">
    <location>
        <begin position="217"/>
        <end position="277"/>
    </location>
</feature>
<dbReference type="CDD" id="cd05401">
    <property type="entry name" value="NT_GlnE_GlnD_like"/>
    <property type="match status" value="1"/>
</dbReference>
<evidence type="ECO:0000259" key="4">
    <source>
        <dbReference type="PROSITE" id="PS51371"/>
    </source>
</evidence>
<dbReference type="InterPro" id="IPR014710">
    <property type="entry name" value="RmlC-like_jellyroll"/>
</dbReference>
<dbReference type="EMBL" id="JBBUTI010000008">
    <property type="protein sequence ID" value="MEK8047284.1"/>
    <property type="molecule type" value="Genomic_DNA"/>
</dbReference>
<proteinExistence type="predicted"/>
<dbReference type="Pfam" id="PF03445">
    <property type="entry name" value="DUF294"/>
    <property type="match status" value="1"/>
</dbReference>
<evidence type="ECO:0000313" key="5">
    <source>
        <dbReference type="EMBL" id="MEK8047284.1"/>
    </source>
</evidence>
<organism evidence="5 6">
    <name type="scientific">Ideonella margarita</name>
    <dbReference type="NCBI Taxonomy" id="2984191"/>
    <lineage>
        <taxon>Bacteria</taxon>
        <taxon>Pseudomonadati</taxon>
        <taxon>Pseudomonadota</taxon>
        <taxon>Betaproteobacteria</taxon>
        <taxon>Burkholderiales</taxon>
        <taxon>Sphaerotilaceae</taxon>
        <taxon>Ideonella</taxon>
    </lineage>
</organism>